<dbReference type="PANTHER" id="PTHR21450">
    <property type="entry name" value="PROTEIN ALTERED PHOSPHATE STARVATION RESPONSE 1"/>
    <property type="match status" value="1"/>
</dbReference>
<feature type="domain" description="DUF632" evidence="2">
    <location>
        <begin position="219"/>
        <end position="541"/>
    </location>
</feature>
<dbReference type="AlphaFoldDB" id="A0A067JJ97"/>
<dbReference type="Pfam" id="PF04782">
    <property type="entry name" value="DUF632"/>
    <property type="match status" value="1"/>
</dbReference>
<protein>
    <recommendedName>
        <fullName evidence="2">DUF632 domain-containing protein</fullName>
    </recommendedName>
</protein>
<dbReference type="Proteomes" id="UP000027138">
    <property type="component" value="Unassembled WGS sequence"/>
</dbReference>
<feature type="compositionally biased region" description="Acidic residues" evidence="1">
    <location>
        <begin position="80"/>
        <end position="96"/>
    </location>
</feature>
<evidence type="ECO:0000259" key="2">
    <source>
        <dbReference type="Pfam" id="PF04782"/>
    </source>
</evidence>
<proteinExistence type="predicted"/>
<feature type="compositionally biased region" description="Basic and acidic residues" evidence="1">
    <location>
        <begin position="65"/>
        <end position="75"/>
    </location>
</feature>
<accession>A0A067JJ97</accession>
<feature type="region of interest" description="Disordered" evidence="1">
    <location>
        <begin position="177"/>
        <end position="197"/>
    </location>
</feature>
<dbReference type="OrthoDB" id="1893612at2759"/>
<evidence type="ECO:0000256" key="1">
    <source>
        <dbReference type="SAM" id="MobiDB-lite"/>
    </source>
</evidence>
<evidence type="ECO:0000313" key="4">
    <source>
        <dbReference type="Proteomes" id="UP000027138"/>
    </source>
</evidence>
<dbReference type="InterPro" id="IPR006867">
    <property type="entry name" value="DUF632"/>
</dbReference>
<evidence type="ECO:0000313" key="3">
    <source>
        <dbReference type="EMBL" id="KDP23957.1"/>
    </source>
</evidence>
<dbReference type="EMBL" id="KK915158">
    <property type="protein sequence ID" value="KDP23957.1"/>
    <property type="molecule type" value="Genomic_DNA"/>
</dbReference>
<keyword evidence="4" id="KW-1185">Reference proteome</keyword>
<dbReference type="PANTHER" id="PTHR21450:SF34">
    <property type="entry name" value="DUF632 DOMAIN-CONTAINING PROTEIN"/>
    <property type="match status" value="1"/>
</dbReference>
<name>A0A067JJ97_JATCU</name>
<sequence length="685" mass="78358">MALRLFVARHSSLSSPFLITFPSNTDSTNLVVDSNETLNNNPCFLQQRPTEPIHETIARSTNLETKVEGTHEDKNNANGDCEEQEEESEESEDGEEFCQHFYGQENVDPVVSSLQRQFGWDFFYPFDEMRSEVLNELSQSSYEDLKAVREKEGIPDLEEDGEKLIMNKIEVVNEKKNGDVGNNKENGIEDFKTGDNASVSQEESKGLKVIDTPTNGRELLEALKDIEDHFLRAYESGLDISRMLEANRIHLQSGLEEIKESSTKLIRSITWNRSNLSRSSSSRSLLTSSSANSSMWTELKTDLFDDFGMEAGSHSLTLSRLYAWEKKLYQEVKAGDQTRKMYQRKCSHLRGLNGKGEDFCSMDKSTAQIKELHSRISVTIRSVESISNRIEKLRDEELQPQLLELLHGLMRNWKVMLESHETQNRLMLEVKIFNCPAYGKFCNDSHRLATLQLEAELDNWRVCFAMYLSSQKAYVESLSGWLSKFVAPEVEFYSRGKTSIPPFRISGPPLLLTCHGWLAWLDKLPDNSVTYAMKNFERDIHSLWNQQGKEQKQKRKVEGIAKELDRRALAFQSAERRILGSKISEQESEASVRNRIEYLAEGKKLLDMFRNRLNEEKGKHLNTVQETQQITVSGFQTGFSSVFESLVEFSNASVKMYADLVTYSANAKEAEKVDDNLSYMDGMFS</sequence>
<reference evidence="3 4" key="1">
    <citation type="journal article" date="2014" name="PLoS ONE">
        <title>Global Analysis of Gene Expression Profiles in Physic Nut (Jatropha curcas L.) Seedlings Exposed to Salt Stress.</title>
        <authorList>
            <person name="Zhang L."/>
            <person name="Zhang C."/>
            <person name="Wu P."/>
            <person name="Chen Y."/>
            <person name="Li M."/>
            <person name="Jiang H."/>
            <person name="Wu G."/>
        </authorList>
    </citation>
    <scope>NUCLEOTIDE SEQUENCE [LARGE SCALE GENOMIC DNA]</scope>
    <source>
        <strain evidence="4">cv. GZQX0401</strain>
        <tissue evidence="3">Young leaves</tissue>
    </source>
</reference>
<dbReference type="STRING" id="180498.A0A067JJ97"/>
<feature type="region of interest" description="Disordered" evidence="1">
    <location>
        <begin position="65"/>
        <end position="96"/>
    </location>
</feature>
<gene>
    <name evidence="3" type="ORF">JCGZ_25345</name>
</gene>
<organism evidence="3 4">
    <name type="scientific">Jatropha curcas</name>
    <name type="common">Barbados nut</name>
    <dbReference type="NCBI Taxonomy" id="180498"/>
    <lineage>
        <taxon>Eukaryota</taxon>
        <taxon>Viridiplantae</taxon>
        <taxon>Streptophyta</taxon>
        <taxon>Embryophyta</taxon>
        <taxon>Tracheophyta</taxon>
        <taxon>Spermatophyta</taxon>
        <taxon>Magnoliopsida</taxon>
        <taxon>eudicotyledons</taxon>
        <taxon>Gunneridae</taxon>
        <taxon>Pentapetalae</taxon>
        <taxon>rosids</taxon>
        <taxon>fabids</taxon>
        <taxon>Malpighiales</taxon>
        <taxon>Euphorbiaceae</taxon>
        <taxon>Crotonoideae</taxon>
        <taxon>Jatropheae</taxon>
        <taxon>Jatropha</taxon>
    </lineage>
</organism>